<dbReference type="eggNOG" id="ENOG502SYT6">
    <property type="taxonomic scope" value="Eukaryota"/>
</dbReference>
<dbReference type="RefSeq" id="XP_008876100.1">
    <property type="nucleotide sequence ID" value="XM_008877878.1"/>
</dbReference>
<protein>
    <submittedName>
        <fullName evidence="3">Uncharacterized protein</fullName>
    </submittedName>
</protein>
<dbReference type="GeneID" id="20088327"/>
<evidence type="ECO:0000313" key="3">
    <source>
        <dbReference type="EMBL" id="ETV95399.1"/>
    </source>
</evidence>
<dbReference type="OrthoDB" id="76578at2759"/>
<gene>
    <name evidence="3" type="ORF">H310_11277</name>
</gene>
<evidence type="ECO:0000256" key="2">
    <source>
        <dbReference type="SAM" id="MobiDB-lite"/>
    </source>
</evidence>
<sequence>MVRSPPRPASMSGTSPRRHRSSFVASESSLQPPPARPTRFREDLHRASGQVDNAMQWVAFFQAICPVVPYANPIRLNVPDTVLLTPQGAPSIWYHSSASSGGVLKRKQPAHMTANAILAAFVGPHPDVVGPTEAVAVVRFGFSSRVMSRADFAILCDDMNGHKLTPLRPTGPSLPSVPFCLQRYIRPQDDKRYIVSFSLHPPCQGHSKPAMCDVFVAPYSKRYHLGQAEVVSHPERTEKPVPPPLFADRKASYDFHMGVRDAKLVSPVSLMKHLTVTLAHHINSHHVTNPVQGIVCEYIVGADDDIVYMTGVLGVSCMHDAMPSWELLAHADPESHLICQHHAQLRANAATPRRPPPPDKTAPTPSTQTPRFPSVPNAQVSSTDEWTRGVASADRCPRYKNASPSKFFRDGKFVTKLSAMQCESSCRLHLPMHRACRPALMVDLARQVEDFREDLVQQTERCIKAEERAVACVHETYVATQHRVATDAKLATLQRDHMHQRERWECQYMLSEDLAMRAFDCLTQQAARIATLEARNSAHDVQLQHQVAQSRYELDKLRLQDAAWAAQVVAKDVEIARLLGDQEKARQQAIADTLQREGSQAYVHSLRAQISLLKREKEVLRKEATRYMAERDDLLRVLPVVTSIADKKASKPIRVNVSDLFEPGVRATGSWHAMDRLLSRQDNAKEINMLQLMLTSHTKALKGVFQGLTLQSVGASAAAGGKATLLSLPAFVNFATACGFLQNVSLDELHAMVQKATKDDRKAASDDKGAIPSSAGLTYTQFCECLVRLAHVLYKTELPQLTKRFAYLIDNDLASYEKSKFASDIKEDEGDGCGHD</sequence>
<evidence type="ECO:0000256" key="1">
    <source>
        <dbReference type="SAM" id="Coils"/>
    </source>
</evidence>
<feature type="coiled-coil region" evidence="1">
    <location>
        <begin position="603"/>
        <end position="630"/>
    </location>
</feature>
<dbReference type="VEuPathDB" id="FungiDB:H310_11277"/>
<accession>A0A024TN53</accession>
<name>A0A024TN53_9STRA</name>
<feature type="region of interest" description="Disordered" evidence="2">
    <location>
        <begin position="346"/>
        <end position="387"/>
    </location>
</feature>
<proteinExistence type="predicted"/>
<feature type="compositionally biased region" description="Polar residues" evidence="2">
    <location>
        <begin position="368"/>
        <end position="384"/>
    </location>
</feature>
<feature type="coiled-coil region" evidence="1">
    <location>
        <begin position="441"/>
        <end position="468"/>
    </location>
</feature>
<dbReference type="AlphaFoldDB" id="A0A024TN53"/>
<dbReference type="STRING" id="157072.A0A024TN53"/>
<reference evidence="3" key="1">
    <citation type="submission" date="2013-12" db="EMBL/GenBank/DDBJ databases">
        <title>The Genome Sequence of Aphanomyces invadans NJM9701.</title>
        <authorList>
            <consortium name="The Broad Institute Genomics Platform"/>
            <person name="Russ C."/>
            <person name="Tyler B."/>
            <person name="van West P."/>
            <person name="Dieguez-Uribeondo J."/>
            <person name="Young S.K."/>
            <person name="Zeng Q."/>
            <person name="Gargeya S."/>
            <person name="Fitzgerald M."/>
            <person name="Abouelleil A."/>
            <person name="Alvarado L."/>
            <person name="Chapman S.B."/>
            <person name="Gainer-Dewar J."/>
            <person name="Goldberg J."/>
            <person name="Griggs A."/>
            <person name="Gujja S."/>
            <person name="Hansen M."/>
            <person name="Howarth C."/>
            <person name="Imamovic A."/>
            <person name="Ireland A."/>
            <person name="Larimer J."/>
            <person name="McCowan C."/>
            <person name="Murphy C."/>
            <person name="Pearson M."/>
            <person name="Poon T.W."/>
            <person name="Priest M."/>
            <person name="Roberts A."/>
            <person name="Saif S."/>
            <person name="Shea T."/>
            <person name="Sykes S."/>
            <person name="Wortman J."/>
            <person name="Nusbaum C."/>
            <person name="Birren B."/>
        </authorList>
    </citation>
    <scope>NUCLEOTIDE SEQUENCE [LARGE SCALE GENOMIC DNA]</scope>
    <source>
        <strain evidence="3">NJM9701</strain>
    </source>
</reference>
<keyword evidence="1" id="KW-0175">Coiled coil</keyword>
<feature type="region of interest" description="Disordered" evidence="2">
    <location>
        <begin position="1"/>
        <end position="39"/>
    </location>
</feature>
<organism evidence="3">
    <name type="scientific">Aphanomyces invadans</name>
    <dbReference type="NCBI Taxonomy" id="157072"/>
    <lineage>
        <taxon>Eukaryota</taxon>
        <taxon>Sar</taxon>
        <taxon>Stramenopiles</taxon>
        <taxon>Oomycota</taxon>
        <taxon>Saprolegniomycetes</taxon>
        <taxon>Saprolegniales</taxon>
        <taxon>Verrucalvaceae</taxon>
        <taxon>Aphanomyces</taxon>
    </lineage>
</organism>
<dbReference type="EMBL" id="KI913981">
    <property type="protein sequence ID" value="ETV95399.1"/>
    <property type="molecule type" value="Genomic_DNA"/>
</dbReference>